<dbReference type="Pfam" id="PF16101">
    <property type="entry name" value="PRIMA1"/>
    <property type="match status" value="1"/>
</dbReference>
<feature type="transmembrane region" description="Helical" evidence="2">
    <location>
        <begin position="97"/>
        <end position="119"/>
    </location>
</feature>
<reference evidence="3" key="2">
    <citation type="submission" date="2025-09" db="UniProtKB">
        <authorList>
            <consortium name="Ensembl"/>
        </authorList>
    </citation>
    <scope>IDENTIFICATION</scope>
</reference>
<protein>
    <submittedName>
        <fullName evidence="3">Proline rich membrane anchor 1</fullName>
    </submittedName>
</protein>
<evidence type="ECO:0000256" key="2">
    <source>
        <dbReference type="SAM" id="Phobius"/>
    </source>
</evidence>
<dbReference type="Ensembl" id="ENSOKIT00005009988.1">
    <property type="protein sequence ID" value="ENSOKIP00005009426.1"/>
    <property type="gene ID" value="ENSOKIG00005004137.1"/>
</dbReference>
<keyword evidence="2" id="KW-0812">Transmembrane</keyword>
<feature type="transmembrane region" description="Helical" evidence="2">
    <location>
        <begin position="7"/>
        <end position="30"/>
    </location>
</feature>
<name>A0A8C7CU09_ONCKI</name>
<evidence type="ECO:0000313" key="3">
    <source>
        <dbReference type="Ensembl" id="ENSOKIP00005009426.1"/>
    </source>
</evidence>
<evidence type="ECO:0000256" key="1">
    <source>
        <dbReference type="SAM" id="MobiDB-lite"/>
    </source>
</evidence>
<accession>A0A8C7CU09</accession>
<sequence length="156" mass="17333">MLVREILPLILGFSHFVFGHCFLTSFLLFFQFTQGEPQSSCARNVAERVGESCQLACQCRPYPPLPPPPPPPPPPRLLVFTVAPSTVPPMKPWWKEIVVLGTVGCASVAFLLLMIIICYKAIKRKPLRKEENGTSRGEYAMSSRSKKTVDTNNTGV</sequence>
<dbReference type="Proteomes" id="UP000694557">
    <property type="component" value="Unassembled WGS sequence"/>
</dbReference>
<keyword evidence="4" id="KW-1185">Reference proteome</keyword>
<feature type="region of interest" description="Disordered" evidence="1">
    <location>
        <begin position="130"/>
        <end position="156"/>
    </location>
</feature>
<keyword evidence="2" id="KW-0472">Membrane</keyword>
<proteinExistence type="predicted"/>
<keyword evidence="2" id="KW-1133">Transmembrane helix</keyword>
<dbReference type="GeneTree" id="ENSGT00390000006240"/>
<evidence type="ECO:0000313" key="4">
    <source>
        <dbReference type="Proteomes" id="UP000694557"/>
    </source>
</evidence>
<dbReference type="AlphaFoldDB" id="A0A8C7CU09"/>
<reference evidence="3" key="1">
    <citation type="submission" date="2025-08" db="UniProtKB">
        <authorList>
            <consortium name="Ensembl"/>
        </authorList>
    </citation>
    <scope>IDENTIFICATION</scope>
</reference>
<organism evidence="3 4">
    <name type="scientific">Oncorhynchus kisutch</name>
    <name type="common">Coho salmon</name>
    <name type="synonym">Salmo kisutch</name>
    <dbReference type="NCBI Taxonomy" id="8019"/>
    <lineage>
        <taxon>Eukaryota</taxon>
        <taxon>Metazoa</taxon>
        <taxon>Chordata</taxon>
        <taxon>Craniata</taxon>
        <taxon>Vertebrata</taxon>
        <taxon>Euteleostomi</taxon>
        <taxon>Actinopterygii</taxon>
        <taxon>Neopterygii</taxon>
        <taxon>Teleostei</taxon>
        <taxon>Protacanthopterygii</taxon>
        <taxon>Salmoniformes</taxon>
        <taxon>Salmonidae</taxon>
        <taxon>Salmoninae</taxon>
        <taxon>Oncorhynchus</taxon>
    </lineage>
</organism>
<dbReference type="InterPro" id="IPR029659">
    <property type="entry name" value="PRIMA1"/>
</dbReference>